<reference evidence="9 10" key="1">
    <citation type="submission" date="2018-08" db="EMBL/GenBank/DDBJ databases">
        <title>Bacillus jemisoniae sp. nov., Bacillus chryseoplanitiae sp. nov., Bacillus resnikiae sp. nov., and Bacillus frankliniae sp. nov., isolated from Viking spacecraft and associated surfaces.</title>
        <authorList>
            <person name="Seuylemezian A."/>
            <person name="Vaishampayan P."/>
        </authorList>
    </citation>
    <scope>NUCLEOTIDE SEQUENCE [LARGE SCALE GENOMIC DNA]</scope>
    <source>
        <strain evidence="9 10">JJ-247</strain>
    </source>
</reference>
<dbReference type="Pfam" id="PF00528">
    <property type="entry name" value="BPD_transp_1"/>
    <property type="match status" value="1"/>
</dbReference>
<evidence type="ECO:0000259" key="8">
    <source>
        <dbReference type="PROSITE" id="PS50928"/>
    </source>
</evidence>
<keyword evidence="3" id="KW-1003">Cell membrane</keyword>
<comment type="similarity">
    <text evidence="7">Belongs to the binding-protein-dependent transport system permease family.</text>
</comment>
<evidence type="ECO:0000313" key="10">
    <source>
        <dbReference type="Proteomes" id="UP000265816"/>
    </source>
</evidence>
<evidence type="ECO:0000256" key="7">
    <source>
        <dbReference type="RuleBase" id="RU363032"/>
    </source>
</evidence>
<evidence type="ECO:0000256" key="2">
    <source>
        <dbReference type="ARBA" id="ARBA00022448"/>
    </source>
</evidence>
<feature type="transmembrane region" description="Helical" evidence="7">
    <location>
        <begin position="12"/>
        <end position="32"/>
    </location>
</feature>
<dbReference type="PANTHER" id="PTHR43744:SF12">
    <property type="entry name" value="ABC TRANSPORTER PERMEASE PROTEIN MG189-RELATED"/>
    <property type="match status" value="1"/>
</dbReference>
<feature type="transmembrane region" description="Helical" evidence="7">
    <location>
        <begin position="161"/>
        <end position="186"/>
    </location>
</feature>
<dbReference type="PROSITE" id="PS50928">
    <property type="entry name" value="ABC_TM1"/>
    <property type="match status" value="1"/>
</dbReference>
<evidence type="ECO:0000256" key="6">
    <source>
        <dbReference type="ARBA" id="ARBA00023136"/>
    </source>
</evidence>
<comment type="caution">
    <text evidence="9">The sequence shown here is derived from an EMBL/GenBank/DDBJ whole genome shotgun (WGS) entry which is preliminary data.</text>
</comment>
<dbReference type="GO" id="GO:0055085">
    <property type="term" value="P:transmembrane transport"/>
    <property type="evidence" value="ECO:0007669"/>
    <property type="project" value="InterPro"/>
</dbReference>
<dbReference type="EMBL" id="QWVT01000016">
    <property type="protein sequence ID" value="RID85199.1"/>
    <property type="molecule type" value="Genomic_DNA"/>
</dbReference>
<dbReference type="GO" id="GO:0005886">
    <property type="term" value="C:plasma membrane"/>
    <property type="evidence" value="ECO:0007669"/>
    <property type="project" value="UniProtKB-SubCell"/>
</dbReference>
<gene>
    <name evidence="9" type="ORF">D1970_10540</name>
</gene>
<dbReference type="CDD" id="cd06261">
    <property type="entry name" value="TM_PBP2"/>
    <property type="match status" value="1"/>
</dbReference>
<dbReference type="PANTHER" id="PTHR43744">
    <property type="entry name" value="ABC TRANSPORTER PERMEASE PROTEIN MG189-RELATED-RELATED"/>
    <property type="match status" value="1"/>
</dbReference>
<keyword evidence="2 7" id="KW-0813">Transport</keyword>
<sequence length="298" mass="33677">MKRNTLIRKGILTFSLLLMAAIMVFPVVFTLSNSFMTENEISRHYPSESESQQDNAHKNSFIHLKLIPDQFSFEQYKAFFVKKQSFIDKEQSNMKFYGNSALMVIPIILGQLIVASLAAYVYGKLKFKGRDTLFLVYMVTMLMPFQVTLVPNYLIADKLGLLNSFGAIIFPGVFGAFGVFILRQFVMTIPYSYIEAAKIDGAGHFTIFMKIILPLIRPGLAALVVLLFADYWNMVEQPLIFLDDPSKFPLSLYLSQIIQDTRGIGFAASILYMAPMLLIFGFAKKYLIKGIQLSGAKD</sequence>
<dbReference type="InterPro" id="IPR000515">
    <property type="entry name" value="MetI-like"/>
</dbReference>
<feature type="transmembrane region" description="Helical" evidence="7">
    <location>
        <begin position="134"/>
        <end position="155"/>
    </location>
</feature>
<dbReference type="RefSeq" id="WP_119112823.1">
    <property type="nucleotide sequence ID" value="NZ_CBCSEO010000016.1"/>
</dbReference>
<keyword evidence="6 7" id="KW-0472">Membrane</keyword>
<evidence type="ECO:0000256" key="3">
    <source>
        <dbReference type="ARBA" id="ARBA00022475"/>
    </source>
</evidence>
<evidence type="ECO:0000256" key="1">
    <source>
        <dbReference type="ARBA" id="ARBA00004651"/>
    </source>
</evidence>
<feature type="transmembrane region" description="Helical" evidence="7">
    <location>
        <begin position="263"/>
        <end position="283"/>
    </location>
</feature>
<dbReference type="AlphaFoldDB" id="A0A398B554"/>
<dbReference type="OrthoDB" id="9771544at2"/>
<organism evidence="9 10">
    <name type="scientific">Mesobacillus zeae</name>
    <dbReference type="NCBI Taxonomy" id="1917180"/>
    <lineage>
        <taxon>Bacteria</taxon>
        <taxon>Bacillati</taxon>
        <taxon>Bacillota</taxon>
        <taxon>Bacilli</taxon>
        <taxon>Bacillales</taxon>
        <taxon>Bacillaceae</taxon>
        <taxon>Mesobacillus</taxon>
    </lineage>
</organism>
<name>A0A398B554_9BACI</name>
<protein>
    <submittedName>
        <fullName evidence="9">Carbohydrate ABC transporter permease</fullName>
    </submittedName>
</protein>
<proteinExistence type="inferred from homology"/>
<feature type="domain" description="ABC transmembrane type-1" evidence="8">
    <location>
        <begin position="97"/>
        <end position="283"/>
    </location>
</feature>
<accession>A0A398B554</accession>
<evidence type="ECO:0000256" key="5">
    <source>
        <dbReference type="ARBA" id="ARBA00022989"/>
    </source>
</evidence>
<dbReference type="SUPFAM" id="SSF161098">
    <property type="entry name" value="MetI-like"/>
    <property type="match status" value="1"/>
</dbReference>
<comment type="subcellular location">
    <subcellularLocation>
        <location evidence="1 7">Cell membrane</location>
        <topology evidence="1 7">Multi-pass membrane protein</topology>
    </subcellularLocation>
</comment>
<evidence type="ECO:0000313" key="9">
    <source>
        <dbReference type="EMBL" id="RID85199.1"/>
    </source>
</evidence>
<evidence type="ECO:0000256" key="4">
    <source>
        <dbReference type="ARBA" id="ARBA00022692"/>
    </source>
</evidence>
<dbReference type="InterPro" id="IPR035906">
    <property type="entry name" value="MetI-like_sf"/>
</dbReference>
<dbReference type="Proteomes" id="UP000265816">
    <property type="component" value="Unassembled WGS sequence"/>
</dbReference>
<dbReference type="Gene3D" id="1.10.3720.10">
    <property type="entry name" value="MetI-like"/>
    <property type="match status" value="1"/>
</dbReference>
<feature type="transmembrane region" description="Helical" evidence="7">
    <location>
        <begin position="101"/>
        <end position="122"/>
    </location>
</feature>
<keyword evidence="10" id="KW-1185">Reference proteome</keyword>
<feature type="transmembrane region" description="Helical" evidence="7">
    <location>
        <begin position="207"/>
        <end position="229"/>
    </location>
</feature>
<keyword evidence="4 7" id="KW-0812">Transmembrane</keyword>
<keyword evidence="5 7" id="KW-1133">Transmembrane helix</keyword>